<organism evidence="1 2">
    <name type="scientific">Canavalia gladiata</name>
    <name type="common">Sword bean</name>
    <name type="synonym">Dolichos gladiatus</name>
    <dbReference type="NCBI Taxonomy" id="3824"/>
    <lineage>
        <taxon>Eukaryota</taxon>
        <taxon>Viridiplantae</taxon>
        <taxon>Streptophyta</taxon>
        <taxon>Embryophyta</taxon>
        <taxon>Tracheophyta</taxon>
        <taxon>Spermatophyta</taxon>
        <taxon>Magnoliopsida</taxon>
        <taxon>eudicotyledons</taxon>
        <taxon>Gunneridae</taxon>
        <taxon>Pentapetalae</taxon>
        <taxon>rosids</taxon>
        <taxon>fabids</taxon>
        <taxon>Fabales</taxon>
        <taxon>Fabaceae</taxon>
        <taxon>Papilionoideae</taxon>
        <taxon>50 kb inversion clade</taxon>
        <taxon>NPAAA clade</taxon>
        <taxon>indigoferoid/millettioid clade</taxon>
        <taxon>Phaseoleae</taxon>
        <taxon>Canavalia</taxon>
    </lineage>
</organism>
<comment type="caution">
    <text evidence="1">The sequence shown here is derived from an EMBL/GenBank/DDBJ whole genome shotgun (WGS) entry which is preliminary data.</text>
</comment>
<dbReference type="AlphaFoldDB" id="A0AAN9M867"/>
<dbReference type="Proteomes" id="UP001367508">
    <property type="component" value="Unassembled WGS sequence"/>
</dbReference>
<keyword evidence="2" id="KW-1185">Reference proteome</keyword>
<proteinExistence type="predicted"/>
<name>A0AAN9M867_CANGL</name>
<reference evidence="1 2" key="1">
    <citation type="submission" date="2024-01" db="EMBL/GenBank/DDBJ databases">
        <title>The genomes of 5 underutilized Papilionoideae crops provide insights into root nodulation and disease resistanc.</title>
        <authorList>
            <person name="Jiang F."/>
        </authorList>
    </citation>
    <scope>NUCLEOTIDE SEQUENCE [LARGE SCALE GENOMIC DNA]</scope>
    <source>
        <strain evidence="1">LVBAO_FW01</strain>
        <tissue evidence="1">Leaves</tissue>
    </source>
</reference>
<evidence type="ECO:0000313" key="1">
    <source>
        <dbReference type="EMBL" id="KAK7350035.1"/>
    </source>
</evidence>
<gene>
    <name evidence="1" type="ORF">VNO77_08073</name>
</gene>
<sequence length="124" mass="14574">MIGVVHHRSGLKEFHGQIQWPLILFWVGILNLGFLEHSMTNIISGMIMEFERKENPKHELQLVLKFELVSFESMHEDVSNETVVGKVFYQWQTLKSLRVCVAFHKQMLRLECTWWGGVHSTHVQ</sequence>
<protein>
    <submittedName>
        <fullName evidence="1">Uncharacterized protein</fullName>
    </submittedName>
</protein>
<dbReference type="EMBL" id="JAYMYQ010000002">
    <property type="protein sequence ID" value="KAK7350035.1"/>
    <property type="molecule type" value="Genomic_DNA"/>
</dbReference>
<accession>A0AAN9M867</accession>
<evidence type="ECO:0000313" key="2">
    <source>
        <dbReference type="Proteomes" id="UP001367508"/>
    </source>
</evidence>